<sequence length="129" mass="14887">MIDSSFMTTLPDTWAINQRYVFLAINNWDSEYERVNLGGLTCDSEDFYNAEVHSNAIFLPKMQQDREQYIGFFHTGAYQESLSGFGGIQHCLIPAPKLVIIDKDEDGEYYTKLFAKEQSYKSMLKILGY</sequence>
<proteinExistence type="predicted"/>
<organism evidence="3">
    <name type="scientific">bioreactor metagenome</name>
    <dbReference type="NCBI Taxonomy" id="1076179"/>
    <lineage>
        <taxon>unclassified sequences</taxon>
        <taxon>metagenomes</taxon>
        <taxon>ecological metagenomes</taxon>
    </lineage>
</organism>
<comment type="cofactor">
    <cofactor evidence="1">
        <name>pyridoxal 5'-phosphate</name>
        <dbReference type="ChEBI" id="CHEBI:597326"/>
    </cofactor>
</comment>
<dbReference type="InterPro" id="IPR002985">
    <property type="entry name" value="Arg_decrbxlase"/>
</dbReference>
<protein>
    <submittedName>
        <fullName evidence="3">Biosynthetic arginine decarboxylase</fullName>
        <ecNumber evidence="3">4.1.1.19</ecNumber>
    </submittedName>
</protein>
<keyword evidence="2" id="KW-0663">Pyridoxal phosphate</keyword>
<evidence type="ECO:0000256" key="2">
    <source>
        <dbReference type="ARBA" id="ARBA00022898"/>
    </source>
</evidence>
<name>A0A645JFC3_9ZZZZ</name>
<keyword evidence="3" id="KW-0456">Lyase</keyword>
<dbReference type="EC" id="4.1.1.19" evidence="3"/>
<evidence type="ECO:0000313" key="3">
    <source>
        <dbReference type="EMBL" id="MPN62176.1"/>
    </source>
</evidence>
<dbReference type="InterPro" id="IPR009006">
    <property type="entry name" value="Ala_racemase/Decarboxylase_C"/>
</dbReference>
<reference evidence="3" key="1">
    <citation type="submission" date="2019-08" db="EMBL/GenBank/DDBJ databases">
        <authorList>
            <person name="Kucharzyk K."/>
            <person name="Murdoch R.W."/>
            <person name="Higgins S."/>
            <person name="Loffler F."/>
        </authorList>
    </citation>
    <scope>NUCLEOTIDE SEQUENCE</scope>
</reference>
<accession>A0A645JFC3</accession>
<evidence type="ECO:0000256" key="1">
    <source>
        <dbReference type="ARBA" id="ARBA00001933"/>
    </source>
</evidence>
<dbReference type="GO" id="GO:0006527">
    <property type="term" value="P:L-arginine catabolic process"/>
    <property type="evidence" value="ECO:0007669"/>
    <property type="project" value="InterPro"/>
</dbReference>
<dbReference type="PANTHER" id="PTHR43295:SF9">
    <property type="entry name" value="BIOSYNTHETIC ARGININE DECARBOXYLASE"/>
    <property type="match status" value="1"/>
</dbReference>
<dbReference type="SUPFAM" id="SSF50621">
    <property type="entry name" value="Alanine racemase C-terminal domain-like"/>
    <property type="match status" value="1"/>
</dbReference>
<dbReference type="GO" id="GO:0008792">
    <property type="term" value="F:arginine decarboxylase activity"/>
    <property type="evidence" value="ECO:0007669"/>
    <property type="project" value="UniProtKB-EC"/>
</dbReference>
<dbReference type="Gene3D" id="2.40.37.10">
    <property type="entry name" value="Lyase, Ornithine Decarboxylase, Chain A, domain 1"/>
    <property type="match status" value="1"/>
</dbReference>
<comment type="caution">
    <text evidence="3">The sequence shown here is derived from an EMBL/GenBank/DDBJ whole genome shotgun (WGS) entry which is preliminary data.</text>
</comment>
<dbReference type="EMBL" id="VSSQ01139814">
    <property type="protein sequence ID" value="MPN62176.1"/>
    <property type="molecule type" value="Genomic_DNA"/>
</dbReference>
<dbReference type="PANTHER" id="PTHR43295">
    <property type="entry name" value="ARGININE DECARBOXYLASE"/>
    <property type="match status" value="1"/>
</dbReference>
<dbReference type="GO" id="GO:0008295">
    <property type="term" value="P:spermidine biosynthetic process"/>
    <property type="evidence" value="ECO:0007669"/>
    <property type="project" value="InterPro"/>
</dbReference>
<dbReference type="AlphaFoldDB" id="A0A645JFC3"/>
<gene>
    <name evidence="3" type="primary">speA_63</name>
    <name evidence="3" type="ORF">SDC9_209923</name>
</gene>